<accession>A0A383A0Z3</accession>
<gene>
    <name evidence="3" type="ORF">METZ01_LOCUS454351</name>
</gene>
<keyword evidence="1" id="KW-1133">Transmembrane helix</keyword>
<feature type="transmembrane region" description="Helical" evidence="1">
    <location>
        <begin position="6"/>
        <end position="23"/>
    </location>
</feature>
<dbReference type="Gene3D" id="3.50.50.60">
    <property type="entry name" value="FAD/NAD(P)-binding domain"/>
    <property type="match status" value="1"/>
</dbReference>
<sequence>MSRPRIVVVGGGIIGVSCAYALAKAGARVQL</sequence>
<dbReference type="InterPro" id="IPR006076">
    <property type="entry name" value="FAD-dep_OxRdtase"/>
</dbReference>
<evidence type="ECO:0000259" key="2">
    <source>
        <dbReference type="Pfam" id="PF01266"/>
    </source>
</evidence>
<keyword evidence="1" id="KW-0472">Membrane</keyword>
<feature type="domain" description="FAD dependent oxidoreductase" evidence="2">
    <location>
        <begin position="5"/>
        <end position="30"/>
    </location>
</feature>
<dbReference type="SUPFAM" id="SSF51971">
    <property type="entry name" value="Nucleotide-binding domain"/>
    <property type="match status" value="1"/>
</dbReference>
<name>A0A383A0Z3_9ZZZZ</name>
<feature type="non-terminal residue" evidence="3">
    <location>
        <position position="31"/>
    </location>
</feature>
<organism evidence="3">
    <name type="scientific">marine metagenome</name>
    <dbReference type="NCBI Taxonomy" id="408172"/>
    <lineage>
        <taxon>unclassified sequences</taxon>
        <taxon>metagenomes</taxon>
        <taxon>ecological metagenomes</taxon>
    </lineage>
</organism>
<protein>
    <recommendedName>
        <fullName evidence="2">FAD dependent oxidoreductase domain-containing protein</fullName>
    </recommendedName>
</protein>
<dbReference type="AlphaFoldDB" id="A0A383A0Z3"/>
<keyword evidence="1" id="KW-0812">Transmembrane</keyword>
<evidence type="ECO:0000256" key="1">
    <source>
        <dbReference type="SAM" id="Phobius"/>
    </source>
</evidence>
<dbReference type="InterPro" id="IPR036188">
    <property type="entry name" value="FAD/NAD-bd_sf"/>
</dbReference>
<dbReference type="PROSITE" id="PS51257">
    <property type="entry name" value="PROKAR_LIPOPROTEIN"/>
    <property type="match status" value="1"/>
</dbReference>
<proteinExistence type="predicted"/>
<dbReference type="Pfam" id="PF01266">
    <property type="entry name" value="DAO"/>
    <property type="match status" value="1"/>
</dbReference>
<dbReference type="EMBL" id="UINC01188331">
    <property type="protein sequence ID" value="SVE01497.1"/>
    <property type="molecule type" value="Genomic_DNA"/>
</dbReference>
<reference evidence="3" key="1">
    <citation type="submission" date="2018-05" db="EMBL/GenBank/DDBJ databases">
        <authorList>
            <person name="Lanie J.A."/>
            <person name="Ng W.-L."/>
            <person name="Kazmierczak K.M."/>
            <person name="Andrzejewski T.M."/>
            <person name="Davidsen T.M."/>
            <person name="Wayne K.J."/>
            <person name="Tettelin H."/>
            <person name="Glass J.I."/>
            <person name="Rusch D."/>
            <person name="Podicherti R."/>
            <person name="Tsui H.-C.T."/>
            <person name="Winkler M.E."/>
        </authorList>
    </citation>
    <scope>NUCLEOTIDE SEQUENCE</scope>
</reference>
<evidence type="ECO:0000313" key="3">
    <source>
        <dbReference type="EMBL" id="SVE01497.1"/>
    </source>
</evidence>